<feature type="compositionally biased region" description="Pro residues" evidence="1">
    <location>
        <begin position="20"/>
        <end position="29"/>
    </location>
</feature>
<evidence type="ECO:0000313" key="3">
    <source>
        <dbReference type="Proteomes" id="UP000030854"/>
    </source>
</evidence>
<evidence type="ECO:0000256" key="1">
    <source>
        <dbReference type="SAM" id="MobiDB-lite"/>
    </source>
</evidence>
<organism evidence="2 3">
    <name type="scientific">Uncinula necator</name>
    <name type="common">Grape powdery mildew</name>
    <dbReference type="NCBI Taxonomy" id="52586"/>
    <lineage>
        <taxon>Eukaryota</taxon>
        <taxon>Fungi</taxon>
        <taxon>Dikarya</taxon>
        <taxon>Ascomycota</taxon>
        <taxon>Pezizomycotina</taxon>
        <taxon>Leotiomycetes</taxon>
        <taxon>Erysiphales</taxon>
        <taxon>Erysiphaceae</taxon>
        <taxon>Erysiphe</taxon>
    </lineage>
</organism>
<sequence>MEFSQEPQAPSTELSQQLPQIPPTPPIPNSSPLFASPSLPSNPEPQSKTIVSRQILKPVAPSKRPVTERPTQKGIEKLDTQNAFLPKELADIIATRQRRERAWHTRLLILACNGYKKARVVVGEKTQAILSTKASQRQSPTSKTVTSGSDKRLFVRLPQENEWRKLPPAELREVLVRKLMISPSLIGRIKPVHSGFALSPCSVEARESILKVGNGLFLTEAKLESATSWAPIIIPTLPLTIRKEQDM</sequence>
<feature type="compositionally biased region" description="Low complexity" evidence="1">
    <location>
        <begin position="30"/>
        <end position="41"/>
    </location>
</feature>
<accession>A0A0B1NVD3</accession>
<feature type="compositionally biased region" description="Polar residues" evidence="1">
    <location>
        <begin position="1"/>
        <end position="13"/>
    </location>
</feature>
<reference evidence="2 3" key="1">
    <citation type="journal article" date="2014" name="BMC Genomics">
        <title>Adaptive genomic structural variation in the grape powdery mildew pathogen, Erysiphe necator.</title>
        <authorList>
            <person name="Jones L."/>
            <person name="Riaz S."/>
            <person name="Morales-Cruz A."/>
            <person name="Amrine K.C."/>
            <person name="McGuire B."/>
            <person name="Gubler W.D."/>
            <person name="Walker M.A."/>
            <person name="Cantu D."/>
        </authorList>
    </citation>
    <scope>NUCLEOTIDE SEQUENCE [LARGE SCALE GENOMIC DNA]</scope>
    <source>
        <strain evidence="3">c</strain>
    </source>
</reference>
<dbReference type="AlphaFoldDB" id="A0A0B1NVD3"/>
<dbReference type="HOGENOM" id="CLU_018153_3_0_1"/>
<comment type="caution">
    <text evidence="2">The sequence shown here is derived from an EMBL/GenBank/DDBJ whole genome shotgun (WGS) entry which is preliminary data.</text>
</comment>
<gene>
    <name evidence="2" type="ORF">EV44_g3967</name>
</gene>
<dbReference type="EMBL" id="JNVN01004590">
    <property type="protein sequence ID" value="KHJ30277.1"/>
    <property type="molecule type" value="Genomic_DNA"/>
</dbReference>
<feature type="region of interest" description="Disordered" evidence="1">
    <location>
        <begin position="1"/>
        <end position="52"/>
    </location>
</feature>
<protein>
    <submittedName>
        <fullName evidence="2">Putative eka-like protein</fullName>
    </submittedName>
</protein>
<dbReference type="Proteomes" id="UP000030854">
    <property type="component" value="Unassembled WGS sequence"/>
</dbReference>
<evidence type="ECO:0000313" key="2">
    <source>
        <dbReference type="EMBL" id="KHJ30277.1"/>
    </source>
</evidence>
<name>A0A0B1NVD3_UNCNE</name>
<proteinExistence type="predicted"/>
<keyword evidence="3" id="KW-1185">Reference proteome</keyword>